<proteinExistence type="predicted"/>
<name>A0A182SPY1_9DIPT</name>
<evidence type="ECO:0000256" key="1">
    <source>
        <dbReference type="SAM" id="MobiDB-lite"/>
    </source>
</evidence>
<reference evidence="3" key="1">
    <citation type="submission" date="2013-09" db="EMBL/GenBank/DDBJ databases">
        <title>The Genome Sequence of Anopheles maculatus species B.</title>
        <authorList>
            <consortium name="The Broad Institute Genomics Platform"/>
            <person name="Neafsey D.E."/>
            <person name="Besansky N."/>
            <person name="Howell P."/>
            <person name="Walton C."/>
            <person name="Young S.K."/>
            <person name="Zeng Q."/>
            <person name="Gargeya S."/>
            <person name="Fitzgerald M."/>
            <person name="Haas B."/>
            <person name="Abouelleil A."/>
            <person name="Allen A.W."/>
            <person name="Alvarado L."/>
            <person name="Arachchi H.M."/>
            <person name="Berlin A.M."/>
            <person name="Chapman S.B."/>
            <person name="Gainer-Dewar J."/>
            <person name="Goldberg J."/>
            <person name="Griggs A."/>
            <person name="Gujja S."/>
            <person name="Hansen M."/>
            <person name="Howarth C."/>
            <person name="Imamovic A."/>
            <person name="Ireland A."/>
            <person name="Larimer J."/>
            <person name="McCowan C."/>
            <person name="Murphy C."/>
            <person name="Pearson M."/>
            <person name="Poon T.W."/>
            <person name="Priest M."/>
            <person name="Roberts A."/>
            <person name="Saif S."/>
            <person name="Shea T."/>
            <person name="Sisk P."/>
            <person name="Sykes S."/>
            <person name="Wortman J."/>
            <person name="Nusbaum C."/>
            <person name="Birren B."/>
        </authorList>
    </citation>
    <scope>NUCLEOTIDE SEQUENCE [LARGE SCALE GENOMIC DNA]</scope>
    <source>
        <strain evidence="3">maculatus3</strain>
    </source>
</reference>
<feature type="compositionally biased region" description="Basic and acidic residues" evidence="1">
    <location>
        <begin position="1237"/>
        <end position="1247"/>
    </location>
</feature>
<feature type="compositionally biased region" description="Gly residues" evidence="1">
    <location>
        <begin position="461"/>
        <end position="470"/>
    </location>
</feature>
<evidence type="ECO:0000313" key="3">
    <source>
        <dbReference type="Proteomes" id="UP000075901"/>
    </source>
</evidence>
<feature type="compositionally biased region" description="Polar residues" evidence="1">
    <location>
        <begin position="404"/>
        <end position="418"/>
    </location>
</feature>
<feature type="compositionally biased region" description="Low complexity" evidence="1">
    <location>
        <begin position="1086"/>
        <end position="1104"/>
    </location>
</feature>
<feature type="region of interest" description="Disordered" evidence="1">
    <location>
        <begin position="302"/>
        <end position="340"/>
    </location>
</feature>
<feature type="compositionally biased region" description="Low complexity" evidence="1">
    <location>
        <begin position="127"/>
        <end position="157"/>
    </location>
</feature>
<feature type="compositionally biased region" description="Low complexity" evidence="1">
    <location>
        <begin position="172"/>
        <end position="193"/>
    </location>
</feature>
<sequence length="1778" mass="187183">MEYGINEFPSLDGNGSYGGNVNNKSQQFQDHYPGGSQSMMRPHSSDTQFRMQQKGSIGRGTVSNIAAEDIDGGGGGGNSQSGLNVAAQSPSLPPQFRALLPPFMQRGSDSALTGNENEGGSSPLPPSSAASHHVPSAMSNDSKNNNIVLNANNNGNNLMDSTKMSGNSGKRTNNNEGTGNSSSSFGTANTTTNVTKLSNQFPQKQSPAPLHSQQQQNNRIGGGNNFSSVPTGRGGRVVRGASGIGSNAVNEGSTERASGAGYNDNYQHANRRGGMNHQPRYANRSMTGASGGNYNNSVGHVRSDGGGGGGGGNLAGSGNAGSPSGFHEDSRNSHPPYGSGVLAEQEVVVRPIIRDEELQRLEAIAKDEGWAKDYEFDYNQKLEFSDDESEIDPAPPAAAKDKQATTGKGDTFEKSTTGAEKETDLEKVVRNNRGGQEHGGSIGHKEREPKQDPESSNSINVGGGMRGEGGVISVSIAAGGLDAAEAKERIKQRREEDQRREIERKQAAARKLQELEEKLSRKKNDESMDSKSGNIDKSNVYGASAGNVTAISNRMDEEKSVEGVAEHTSERTISIKIRGKSGERASVKEIRYDFGTGGGAGARHERDGGNLVGGGSSGNTWDLPGFSKTFQSNLPPRFQKRKLERNTSGTNLSTNANNTTSNQNVSRISNSSYTSSGTAGPASTSSGSEIKSTIPFAQQYDPRFIHNQQTYGRGIGANAMSNPRRSGTATSGASVRDRDERQRQHYDTRDTHNQRDATKEKTDTAEDNSRFGVAFGGGSQDSSSNQIKQNTGGRITPQLVRSLSESSNRKTSISSDENHHNAGHHSHHSSSSTHNSGSGVTKAGNYGREKSWDMEVEKGSSASSPASFSGSERHREIPVRYDSEQPKQILHRVKEITSENSDVIKDDKMAGTRIAKSEERELSQKDAGIESGEHALCDSAATLQDSKGSVASDVADTDGNSVDTTNAAAAAEKLNKIFQAEEMSSFGIAEATIKENMENDCTKDVAHIDNTHESRTLSGTDDKKQMAATGAAVNASSQQNIGKKKGVPLMQQQQQHPRDNRRHDTRGGSRGGSYSGGYHRADVTGSSSSSMRGGTSNWNRSRGGSRVGGMGSRNYNQDYWSESEFSEEGFDEQPKHHLHQKIYNHSTMGGGGAPSTDVGGAASKEGFVPRGEPSRRGRGGGNVGVVASSSNTANRQKQQHASFSGCGVSSMDGVGGMSKKMEGYGPPSSKSPFGGNSDDKNIKHRVGDSLSSNASATSPTRDDRDVQTRTRPISFTDAGKGAEDVLSSIDQEKLCAMVGDDKPNDESHSTEDNLASQKSGGRSSVTDNRMTMDSSDACDSNKAGTTMEDAKTKIKGIVTPATSKIGGSLAMQQHPKSVVTSLVGGSTNIANSNSSDSNLASTGNVRGGGNNHLVARKQQQSISRGQGAKLSSSDTLTDIPSGGSNVTQAVPTLMNINNSGSKAAANIVARPTTIPIEGERSSHLQQQQQQQQHSVTDKMAASSPVNKAKTDNDKHNLDGNTPPVNTIIFENTNYKSGVSVAALSGSSSSPVVGDCGGAGGDTNMNSLRRQQSGNSVTNFGSKVNTGLINEKMVVGAGGVVGALQSMASGATAHRPITSPTVTAANEGGLQHNIVGSSQRTGLSTGVPKQQQPCNMIASSLQGIPFQKSENDYKDIKSYAFETDISHLIDGDKGIKQQSSVSAGLCLSKSIEAEGGGGNHGVAVSVKNMISPSTADLNMKIASVKKVWEMPTVPEQVGPVVNTGSGNSANRVNVTNEHS</sequence>
<feature type="region of interest" description="Disordered" evidence="1">
    <location>
        <begin position="551"/>
        <end position="570"/>
    </location>
</feature>
<feature type="compositionally biased region" description="Basic and acidic residues" evidence="1">
    <location>
        <begin position="443"/>
        <end position="453"/>
    </location>
</feature>
<feature type="compositionally biased region" description="Low complexity" evidence="1">
    <location>
        <begin position="859"/>
        <end position="870"/>
    </location>
</feature>
<dbReference type="PANTHER" id="PTHR14038:SF0">
    <property type="entry name" value="LP18708P"/>
    <property type="match status" value="1"/>
</dbReference>
<feature type="compositionally biased region" description="Polar residues" evidence="1">
    <location>
        <begin position="1417"/>
        <end position="1443"/>
    </location>
</feature>
<feature type="region of interest" description="Disordered" evidence="1">
    <location>
        <begin position="1391"/>
        <end position="1443"/>
    </location>
</feature>
<feature type="region of interest" description="Disordered" evidence="1">
    <location>
        <begin position="1757"/>
        <end position="1778"/>
    </location>
</feature>
<feature type="compositionally biased region" description="Low complexity" evidence="1">
    <location>
        <begin position="829"/>
        <end position="839"/>
    </location>
</feature>
<feature type="compositionally biased region" description="Polar residues" evidence="1">
    <location>
        <begin position="1312"/>
        <end position="1344"/>
    </location>
</feature>
<feature type="compositionally biased region" description="Basic and acidic residues" evidence="1">
    <location>
        <begin position="871"/>
        <end position="885"/>
    </location>
</feature>
<feature type="region of interest" description="Disordered" evidence="1">
    <location>
        <begin position="1479"/>
        <end position="1523"/>
    </location>
</feature>
<feature type="compositionally biased region" description="Basic and acidic residues" evidence="1">
    <location>
        <begin position="484"/>
        <end position="529"/>
    </location>
</feature>
<feature type="compositionally biased region" description="Low complexity" evidence="1">
    <location>
        <begin position="1184"/>
        <end position="1194"/>
    </location>
</feature>
<feature type="compositionally biased region" description="Polar residues" evidence="1">
    <location>
        <begin position="719"/>
        <end position="733"/>
    </location>
</feature>
<feature type="compositionally biased region" description="Polar residues" evidence="1">
    <location>
        <begin position="80"/>
        <end position="90"/>
    </location>
</feature>
<organism evidence="2 3">
    <name type="scientific">Anopheles maculatus</name>
    <dbReference type="NCBI Taxonomy" id="74869"/>
    <lineage>
        <taxon>Eukaryota</taxon>
        <taxon>Metazoa</taxon>
        <taxon>Ecdysozoa</taxon>
        <taxon>Arthropoda</taxon>
        <taxon>Hexapoda</taxon>
        <taxon>Insecta</taxon>
        <taxon>Pterygota</taxon>
        <taxon>Neoptera</taxon>
        <taxon>Endopterygota</taxon>
        <taxon>Diptera</taxon>
        <taxon>Nematocera</taxon>
        <taxon>Culicoidea</taxon>
        <taxon>Culicidae</taxon>
        <taxon>Anophelinae</taxon>
        <taxon>Anopheles</taxon>
        <taxon>Anopheles maculatus group</taxon>
    </lineage>
</organism>
<feature type="compositionally biased region" description="Gly residues" evidence="1">
    <location>
        <begin position="304"/>
        <end position="319"/>
    </location>
</feature>
<dbReference type="VEuPathDB" id="VectorBase:AMAM011082"/>
<feature type="compositionally biased region" description="Polar residues" evidence="1">
    <location>
        <begin position="247"/>
        <end position="256"/>
    </location>
</feature>
<feature type="region of interest" description="Disordered" evidence="1">
    <location>
        <begin position="66"/>
        <end position="262"/>
    </location>
</feature>
<feature type="region of interest" description="Disordered" evidence="1">
    <location>
        <begin position="593"/>
        <end position="617"/>
    </location>
</feature>
<evidence type="ECO:0008006" key="4">
    <source>
        <dbReference type="Google" id="ProtNLM"/>
    </source>
</evidence>
<accession>A0A182SPY1</accession>
<dbReference type="EnsemblMetazoa" id="AMAM011082-RA">
    <property type="protein sequence ID" value="AMAM011082-PA"/>
    <property type="gene ID" value="AMAM011082"/>
</dbReference>
<dbReference type="Proteomes" id="UP000075901">
    <property type="component" value="Unassembled WGS sequence"/>
</dbReference>
<feature type="compositionally biased region" description="Polar residues" evidence="1">
    <location>
        <begin position="780"/>
        <end position="815"/>
    </location>
</feature>
<feature type="compositionally biased region" description="Polar residues" evidence="1">
    <location>
        <begin position="19"/>
        <end position="47"/>
    </location>
</feature>
<feature type="region of interest" description="Disordered" evidence="1">
    <location>
        <begin position="1008"/>
        <end position="1113"/>
    </location>
</feature>
<feature type="compositionally biased region" description="Polar residues" evidence="1">
    <location>
        <begin position="1249"/>
        <end position="1259"/>
    </location>
</feature>
<feature type="compositionally biased region" description="Polar residues" evidence="1">
    <location>
        <begin position="1761"/>
        <end position="1778"/>
    </location>
</feature>
<feature type="compositionally biased region" description="Basic and acidic residues" evidence="1">
    <location>
        <begin position="1299"/>
        <end position="1311"/>
    </location>
</feature>
<evidence type="ECO:0000313" key="2">
    <source>
        <dbReference type="EnsemblMetazoa" id="AMAM011082-PA"/>
    </source>
</evidence>
<feature type="compositionally biased region" description="Polar residues" evidence="1">
    <location>
        <begin position="194"/>
        <end position="206"/>
    </location>
</feature>
<feature type="compositionally biased region" description="Basic and acidic residues" evidence="1">
    <location>
        <begin position="1008"/>
        <end position="1025"/>
    </location>
</feature>
<feature type="region of interest" description="Disordered" evidence="1">
    <location>
        <begin position="644"/>
        <end position="689"/>
    </location>
</feature>
<feature type="compositionally biased region" description="Low complexity" evidence="1">
    <location>
        <begin position="213"/>
        <end position="231"/>
    </location>
</feature>
<feature type="compositionally biased region" description="Basic and acidic residues" evidence="1">
    <location>
        <begin position="1056"/>
        <end position="1067"/>
    </location>
</feature>
<feature type="compositionally biased region" description="Low complexity" evidence="1">
    <location>
        <begin position="646"/>
        <end position="688"/>
    </location>
</feature>
<feature type="region of interest" description="Disordered" evidence="1">
    <location>
        <begin position="1143"/>
        <end position="1345"/>
    </location>
</feature>
<feature type="compositionally biased region" description="Basic and acidic residues" evidence="1">
    <location>
        <begin position="419"/>
        <end position="429"/>
    </location>
</feature>
<feature type="region of interest" description="Disordered" evidence="1">
    <location>
        <begin position="713"/>
        <end position="888"/>
    </location>
</feature>
<dbReference type="InterPro" id="IPR033184">
    <property type="entry name" value="PRRC2"/>
</dbReference>
<feature type="compositionally biased region" description="Basic and acidic residues" evidence="1">
    <location>
        <begin position="1508"/>
        <end position="1517"/>
    </location>
</feature>
<dbReference type="PANTHER" id="PTHR14038">
    <property type="entry name" value="BAT2 HLA-B-ASSOCIATED TRANSCRIPT 2"/>
    <property type="match status" value="1"/>
</dbReference>
<dbReference type="GO" id="GO:0030154">
    <property type="term" value="P:cell differentiation"/>
    <property type="evidence" value="ECO:0007669"/>
    <property type="project" value="TreeGrafter"/>
</dbReference>
<feature type="region of interest" description="Disordered" evidence="1">
    <location>
        <begin position="385"/>
        <end position="541"/>
    </location>
</feature>
<feature type="compositionally biased region" description="Low complexity" evidence="1">
    <location>
        <begin position="1391"/>
        <end position="1402"/>
    </location>
</feature>
<feature type="compositionally biased region" description="Polar residues" evidence="1">
    <location>
        <begin position="158"/>
        <end position="171"/>
    </location>
</feature>
<feature type="compositionally biased region" description="Polar residues" evidence="1">
    <location>
        <begin position="107"/>
        <end position="120"/>
    </location>
</feature>
<reference evidence="2" key="2">
    <citation type="submission" date="2020-05" db="UniProtKB">
        <authorList>
            <consortium name="EnsemblMetazoa"/>
        </authorList>
    </citation>
    <scope>IDENTIFICATION</scope>
    <source>
        <strain evidence="2">maculatus3</strain>
    </source>
</reference>
<feature type="compositionally biased region" description="Basic and acidic residues" evidence="1">
    <location>
        <begin position="847"/>
        <end position="858"/>
    </location>
</feature>
<feature type="compositionally biased region" description="Basic and acidic residues" evidence="1">
    <location>
        <begin position="735"/>
        <end position="769"/>
    </location>
</feature>
<feature type="region of interest" description="Disordered" evidence="1">
    <location>
        <begin position="1"/>
        <end position="47"/>
    </location>
</feature>
<protein>
    <recommendedName>
        <fullName evidence="4">BAT2 N-terminal domain-containing protein</fullName>
    </recommendedName>
</protein>
<feature type="compositionally biased region" description="Basic and acidic residues" evidence="1">
    <location>
        <begin position="554"/>
        <end position="570"/>
    </location>
</feature>
<keyword evidence="3" id="KW-1185">Reference proteome</keyword>